<feature type="signal peptide" evidence="2">
    <location>
        <begin position="1"/>
        <end position="25"/>
    </location>
</feature>
<gene>
    <name evidence="3" type="ORF">DdX_08141</name>
</gene>
<feature type="region of interest" description="Disordered" evidence="1">
    <location>
        <begin position="30"/>
        <end position="65"/>
    </location>
</feature>
<reference evidence="3" key="1">
    <citation type="submission" date="2022-01" db="EMBL/GenBank/DDBJ databases">
        <title>Genome Sequence Resource for Two Populations of Ditylenchus destructor, the Migratory Endoparasitic Phytonematode.</title>
        <authorList>
            <person name="Zhang H."/>
            <person name="Lin R."/>
            <person name="Xie B."/>
        </authorList>
    </citation>
    <scope>NUCLEOTIDE SEQUENCE</scope>
    <source>
        <strain evidence="3">BazhouSP</strain>
    </source>
</reference>
<feature type="chain" id="PRO_5042143290" evidence="2">
    <location>
        <begin position="26"/>
        <end position="107"/>
    </location>
</feature>
<dbReference type="AlphaFoldDB" id="A0AAD4N1P5"/>
<organism evidence="3 4">
    <name type="scientific">Ditylenchus destructor</name>
    <dbReference type="NCBI Taxonomy" id="166010"/>
    <lineage>
        <taxon>Eukaryota</taxon>
        <taxon>Metazoa</taxon>
        <taxon>Ecdysozoa</taxon>
        <taxon>Nematoda</taxon>
        <taxon>Chromadorea</taxon>
        <taxon>Rhabditida</taxon>
        <taxon>Tylenchina</taxon>
        <taxon>Tylenchomorpha</taxon>
        <taxon>Sphaerularioidea</taxon>
        <taxon>Anguinidae</taxon>
        <taxon>Anguininae</taxon>
        <taxon>Ditylenchus</taxon>
    </lineage>
</organism>
<keyword evidence="2" id="KW-0732">Signal</keyword>
<accession>A0AAD4N1P5</accession>
<protein>
    <submittedName>
        <fullName evidence="3">Uncharacterized protein</fullName>
    </submittedName>
</protein>
<comment type="caution">
    <text evidence="3">The sequence shown here is derived from an EMBL/GenBank/DDBJ whole genome shotgun (WGS) entry which is preliminary data.</text>
</comment>
<sequence>MAKCIFLPILAIILTVFVLVRNSEALPAEELKDSGTVPEAKEKDGDLRQTQVKMDQPLEEDNLATSSKTQWGGYGYPGWGGGYGYPVWGGGYGYPGWGGGYGGYWRK</sequence>
<proteinExistence type="predicted"/>
<evidence type="ECO:0000313" key="3">
    <source>
        <dbReference type="EMBL" id="KAI1714872.1"/>
    </source>
</evidence>
<evidence type="ECO:0000256" key="1">
    <source>
        <dbReference type="SAM" id="MobiDB-lite"/>
    </source>
</evidence>
<dbReference type="EMBL" id="JAKKPZ010000012">
    <property type="protein sequence ID" value="KAI1714872.1"/>
    <property type="molecule type" value="Genomic_DNA"/>
</dbReference>
<evidence type="ECO:0000313" key="4">
    <source>
        <dbReference type="Proteomes" id="UP001201812"/>
    </source>
</evidence>
<keyword evidence="4" id="KW-1185">Reference proteome</keyword>
<evidence type="ECO:0000256" key="2">
    <source>
        <dbReference type="SAM" id="SignalP"/>
    </source>
</evidence>
<dbReference type="Proteomes" id="UP001201812">
    <property type="component" value="Unassembled WGS sequence"/>
</dbReference>
<feature type="compositionally biased region" description="Basic and acidic residues" evidence="1">
    <location>
        <begin position="30"/>
        <end position="47"/>
    </location>
</feature>
<name>A0AAD4N1P5_9BILA</name>